<dbReference type="EMBL" id="KV921945">
    <property type="protein sequence ID" value="ORE05420.1"/>
    <property type="molecule type" value="Genomic_DNA"/>
</dbReference>
<accession>A0A1X0R0A0</accession>
<name>A0A1X0R0A0_RHIZD</name>
<proteinExistence type="predicted"/>
<dbReference type="Proteomes" id="UP000242414">
    <property type="component" value="Unassembled WGS sequence"/>
</dbReference>
<gene>
    <name evidence="1" type="ORF">BCV72DRAFT_256796</name>
</gene>
<organism evidence="1">
    <name type="scientific">Rhizopus microsporus var. microsporus</name>
    <dbReference type="NCBI Taxonomy" id="86635"/>
    <lineage>
        <taxon>Eukaryota</taxon>
        <taxon>Fungi</taxon>
        <taxon>Fungi incertae sedis</taxon>
        <taxon>Mucoromycota</taxon>
        <taxon>Mucoromycotina</taxon>
        <taxon>Mucoromycetes</taxon>
        <taxon>Mucorales</taxon>
        <taxon>Mucorineae</taxon>
        <taxon>Rhizopodaceae</taxon>
        <taxon>Rhizopus</taxon>
    </lineage>
</organism>
<dbReference type="OrthoDB" id="2263259at2759"/>
<dbReference type="VEuPathDB" id="FungiDB:BCV72DRAFT_256796"/>
<sequence>MTKNLAGAPENVYIAVPTEFCDKNIDKSFMVRAIHYCILVYAKYKKHPLIVLLGISNVAMFVFSSTVPCVKFPFAKEITSCFWAQRCLLLSSSTLATLSQYIEQLHPLAALGYFMCSQALSMNMLDYGKHDNTIKPLYTIAKGNIMEVLGTGDEKLKRISDICDNADSQFIKIKHCVEKGDQDLFEKALSYLDDIQSFRKYDGQRNNTVPETPPLKYFF</sequence>
<dbReference type="AlphaFoldDB" id="A0A1X0R0A0"/>
<reference evidence="1" key="1">
    <citation type="journal article" date="2016" name="Proc. Natl. Acad. Sci. U.S.A.">
        <title>Lipid metabolic changes in an early divergent fungus govern the establishment of a mutualistic symbiosis with endobacteria.</title>
        <authorList>
            <person name="Lastovetsky O.A."/>
            <person name="Gaspar M.L."/>
            <person name="Mondo S.J."/>
            <person name="LaButti K.M."/>
            <person name="Sandor L."/>
            <person name="Grigoriev I.V."/>
            <person name="Henry S.A."/>
            <person name="Pawlowska T.E."/>
        </authorList>
    </citation>
    <scope>NUCLEOTIDE SEQUENCE [LARGE SCALE GENOMIC DNA]</scope>
    <source>
        <strain evidence="1">ATCC 52814</strain>
    </source>
</reference>
<protein>
    <submittedName>
        <fullName evidence="1">Uncharacterized protein</fullName>
    </submittedName>
</protein>
<evidence type="ECO:0000313" key="1">
    <source>
        <dbReference type="EMBL" id="ORE05420.1"/>
    </source>
</evidence>